<dbReference type="RefSeq" id="WP_105184282.1">
    <property type="nucleotide sequence ID" value="NZ_CP017666.1"/>
</dbReference>
<proteinExistence type="inferred from homology"/>
<keyword evidence="2 5" id="KW-0808">Transferase</keyword>
<dbReference type="EMBL" id="CP017666">
    <property type="protein sequence ID" value="AWX95041.1"/>
    <property type="molecule type" value="Genomic_DNA"/>
</dbReference>
<dbReference type="InterPro" id="IPR018117">
    <property type="entry name" value="C5_DNA_meth_AS"/>
</dbReference>
<dbReference type="PROSITE" id="PS00094">
    <property type="entry name" value="C5_MTASE_1"/>
    <property type="match status" value="1"/>
</dbReference>
<evidence type="ECO:0000256" key="5">
    <source>
        <dbReference type="PROSITE-ProRule" id="PRU01016"/>
    </source>
</evidence>
<dbReference type="PROSITE" id="PS51679">
    <property type="entry name" value="SAM_MT_C5"/>
    <property type="match status" value="1"/>
</dbReference>
<dbReference type="NCBIfam" id="TIGR00675">
    <property type="entry name" value="dcm"/>
    <property type="match status" value="1"/>
</dbReference>
<dbReference type="PANTHER" id="PTHR10629">
    <property type="entry name" value="CYTOSINE-SPECIFIC METHYLTRANSFERASE"/>
    <property type="match status" value="1"/>
</dbReference>
<evidence type="ECO:0000256" key="7">
    <source>
        <dbReference type="RuleBase" id="RU000417"/>
    </source>
</evidence>
<dbReference type="Proteomes" id="UP000250181">
    <property type="component" value="Chromosome"/>
</dbReference>
<dbReference type="PANTHER" id="PTHR10629:SF52">
    <property type="entry name" value="DNA (CYTOSINE-5)-METHYLTRANSFERASE 1"/>
    <property type="match status" value="1"/>
</dbReference>
<keyword evidence="4" id="KW-0680">Restriction system</keyword>
<evidence type="ECO:0000256" key="2">
    <source>
        <dbReference type="ARBA" id="ARBA00022679"/>
    </source>
</evidence>
<feature type="active site" evidence="5">
    <location>
        <position position="116"/>
    </location>
</feature>
<dbReference type="InterPro" id="IPR001525">
    <property type="entry name" value="C5_MeTfrase"/>
</dbReference>
<dbReference type="GO" id="GO:0009307">
    <property type="term" value="P:DNA restriction-modification system"/>
    <property type="evidence" value="ECO:0007669"/>
    <property type="project" value="UniProtKB-KW"/>
</dbReference>
<dbReference type="Gene3D" id="3.90.120.10">
    <property type="entry name" value="DNA Methylase, subunit A, domain 2"/>
    <property type="match status" value="1"/>
</dbReference>
<dbReference type="PROSITE" id="PS00095">
    <property type="entry name" value="C5_MTASE_2"/>
    <property type="match status" value="1"/>
</dbReference>
<evidence type="ECO:0000256" key="6">
    <source>
        <dbReference type="RuleBase" id="RU000416"/>
    </source>
</evidence>
<dbReference type="SUPFAM" id="SSF53335">
    <property type="entry name" value="S-adenosyl-L-methionine-dependent methyltransferases"/>
    <property type="match status" value="1"/>
</dbReference>
<dbReference type="AlphaFoldDB" id="A0AAD0KV81"/>
<dbReference type="Pfam" id="PF00145">
    <property type="entry name" value="DNA_methylase"/>
    <property type="match status" value="1"/>
</dbReference>
<dbReference type="GO" id="GO:0003886">
    <property type="term" value="F:DNA (cytosine-5-)-methyltransferase activity"/>
    <property type="evidence" value="ECO:0007669"/>
    <property type="project" value="UniProtKB-EC"/>
</dbReference>
<evidence type="ECO:0000256" key="1">
    <source>
        <dbReference type="ARBA" id="ARBA00022603"/>
    </source>
</evidence>
<gene>
    <name evidence="8" type="ORF">BKM66_02400</name>
</gene>
<dbReference type="InterPro" id="IPR050390">
    <property type="entry name" value="C5-Methyltransferase"/>
</dbReference>
<evidence type="ECO:0000256" key="4">
    <source>
        <dbReference type="ARBA" id="ARBA00022747"/>
    </source>
</evidence>
<dbReference type="InterPro" id="IPR031303">
    <property type="entry name" value="C5_meth_CS"/>
</dbReference>
<dbReference type="EC" id="2.1.1.37" evidence="7"/>
<evidence type="ECO:0000313" key="8">
    <source>
        <dbReference type="EMBL" id="AWX95041.1"/>
    </source>
</evidence>
<dbReference type="PRINTS" id="PR00105">
    <property type="entry name" value="C5METTRFRASE"/>
</dbReference>
<dbReference type="REBASE" id="256984">
    <property type="entry name" value="M.Ssu0061ORF2400P"/>
</dbReference>
<dbReference type="InterPro" id="IPR029063">
    <property type="entry name" value="SAM-dependent_MTases_sf"/>
</dbReference>
<name>A0AAD0KV81_STRSU</name>
<dbReference type="GO" id="GO:0032259">
    <property type="term" value="P:methylation"/>
    <property type="evidence" value="ECO:0007669"/>
    <property type="project" value="UniProtKB-KW"/>
</dbReference>
<evidence type="ECO:0000313" key="9">
    <source>
        <dbReference type="Proteomes" id="UP000250181"/>
    </source>
</evidence>
<reference evidence="8 9" key="1">
    <citation type="submission" date="2016-10" db="EMBL/GenBank/DDBJ databases">
        <authorList>
            <person name="Zou G."/>
            <person name="Zhou R."/>
        </authorList>
    </citation>
    <scope>NUCLEOTIDE SEQUENCE [LARGE SCALE GENOMIC DNA]</scope>
    <source>
        <strain evidence="8 9">0061</strain>
    </source>
</reference>
<keyword evidence="3 5" id="KW-0949">S-adenosyl-L-methionine</keyword>
<comment type="catalytic activity">
    <reaction evidence="7">
        <text>a 2'-deoxycytidine in DNA + S-adenosyl-L-methionine = a 5-methyl-2'-deoxycytidine in DNA + S-adenosyl-L-homocysteine + H(+)</text>
        <dbReference type="Rhea" id="RHEA:13681"/>
        <dbReference type="Rhea" id="RHEA-COMP:11369"/>
        <dbReference type="Rhea" id="RHEA-COMP:11370"/>
        <dbReference type="ChEBI" id="CHEBI:15378"/>
        <dbReference type="ChEBI" id="CHEBI:57856"/>
        <dbReference type="ChEBI" id="CHEBI:59789"/>
        <dbReference type="ChEBI" id="CHEBI:85452"/>
        <dbReference type="ChEBI" id="CHEBI:85454"/>
        <dbReference type="EC" id="2.1.1.37"/>
    </reaction>
</comment>
<accession>A0AAD0KV81</accession>
<dbReference type="Gene3D" id="3.40.50.150">
    <property type="entry name" value="Vaccinia Virus protein VP39"/>
    <property type="match status" value="1"/>
</dbReference>
<organism evidence="8 9">
    <name type="scientific">Streptococcus suis</name>
    <dbReference type="NCBI Taxonomy" id="1307"/>
    <lineage>
        <taxon>Bacteria</taxon>
        <taxon>Bacillati</taxon>
        <taxon>Bacillota</taxon>
        <taxon>Bacilli</taxon>
        <taxon>Lactobacillales</taxon>
        <taxon>Streptococcaceae</taxon>
        <taxon>Streptococcus</taxon>
    </lineage>
</organism>
<evidence type="ECO:0000256" key="3">
    <source>
        <dbReference type="ARBA" id="ARBA00022691"/>
    </source>
</evidence>
<comment type="similarity">
    <text evidence="5 6">Belongs to the class I-like SAM-binding methyltransferase superfamily. C5-methyltransferase family.</text>
</comment>
<sequence length="412" mass="48075">MLNIVDVFSGAGGLSEGFRSNPNFNIICHVEKDIDACRTLEVREAYYYLKENSNLKVYKKYLSQQISREELFRNLPTEKLESIINFEINKENLKYIFDYIDQKNTRVDGIVGGPPCQAFSTIGRAVNEKKKKEDERIYLYKYYLDFLAKYRPKFFIFENVKGLLSFKDIDEELLFPKIVAEFQGYGYEVEFRILNSSHFGVSQNRERLFLFGLRRDIPVVSGFFNELEKYFEDPINIDSLLKDLPFIKAGEYSNSYRAVRISKFKRKYYRDTKENIPLTYHVARPNIERDLEIYKLVVDEKRKGNNLKYSDLPSKLVTHSNTDAFLDRFKALDSKGISHTIVAHISKDGHYYIHPNRDQNRSISVREAARIQGFPDNFYFESSRTAAFKQIGNAVPPILSKKIAEAIIDMGI</sequence>
<keyword evidence="1 5" id="KW-0489">Methyltransferase</keyword>
<protein>
    <recommendedName>
        <fullName evidence="7">Cytosine-specific methyltransferase</fullName>
        <ecNumber evidence="7">2.1.1.37</ecNumber>
    </recommendedName>
</protein>